<evidence type="ECO:0000313" key="6">
    <source>
        <dbReference type="EMBL" id="NNH03035.1"/>
    </source>
</evidence>
<dbReference type="EMBL" id="JABEMB010000003">
    <property type="protein sequence ID" value="NNH03035.1"/>
    <property type="molecule type" value="Genomic_DNA"/>
</dbReference>
<keyword evidence="3" id="KW-0472">Membrane</keyword>
<dbReference type="Pfam" id="PF01547">
    <property type="entry name" value="SBP_bac_1"/>
    <property type="match status" value="1"/>
</dbReference>
<dbReference type="InterPro" id="IPR050490">
    <property type="entry name" value="Bact_solute-bd_prot1"/>
</dbReference>
<dbReference type="SUPFAM" id="SSF53850">
    <property type="entry name" value="Periplasmic binding protein-like II"/>
    <property type="match status" value="1"/>
</dbReference>
<keyword evidence="1" id="KW-1003">Cell membrane</keyword>
<dbReference type="Gene3D" id="3.40.190.10">
    <property type="entry name" value="Periplasmic binding protein-like II"/>
    <property type="match status" value="1"/>
</dbReference>
<dbReference type="RefSeq" id="WP_167034802.1">
    <property type="nucleotide sequence ID" value="NZ_BAAANA010000002.1"/>
</dbReference>
<keyword evidence="2" id="KW-0732">Signal</keyword>
<keyword evidence="7" id="KW-1185">Reference proteome</keyword>
<keyword evidence="5" id="KW-0449">Lipoprotein</keyword>
<dbReference type="Proteomes" id="UP000543598">
    <property type="component" value="Unassembled WGS sequence"/>
</dbReference>
<evidence type="ECO:0000256" key="3">
    <source>
        <dbReference type="ARBA" id="ARBA00023136"/>
    </source>
</evidence>
<dbReference type="AlphaFoldDB" id="A0A7Y2LYD7"/>
<evidence type="ECO:0000256" key="2">
    <source>
        <dbReference type="ARBA" id="ARBA00022729"/>
    </source>
</evidence>
<reference evidence="6 7" key="1">
    <citation type="submission" date="2020-05" db="EMBL/GenBank/DDBJ databases">
        <title>MicrobeNet Type strains.</title>
        <authorList>
            <person name="Nicholson A.C."/>
        </authorList>
    </citation>
    <scope>NUCLEOTIDE SEQUENCE [LARGE SCALE GENOMIC DNA]</scope>
    <source>
        <strain evidence="6 7">JCM 14282</strain>
    </source>
</reference>
<dbReference type="PANTHER" id="PTHR43649:SF33">
    <property type="entry name" value="POLYGALACTURONAN_RHAMNOGALACTURONAN-BINDING PROTEIN YTCQ"/>
    <property type="match status" value="1"/>
</dbReference>
<dbReference type="InterPro" id="IPR006059">
    <property type="entry name" value="SBP"/>
</dbReference>
<accession>A0A7Y2LYD7</accession>
<dbReference type="PROSITE" id="PS51257">
    <property type="entry name" value="PROKAR_LIPOPROTEIN"/>
    <property type="match status" value="1"/>
</dbReference>
<proteinExistence type="predicted"/>
<evidence type="ECO:0000256" key="4">
    <source>
        <dbReference type="ARBA" id="ARBA00023139"/>
    </source>
</evidence>
<evidence type="ECO:0000256" key="5">
    <source>
        <dbReference type="ARBA" id="ARBA00023288"/>
    </source>
</evidence>
<evidence type="ECO:0000256" key="1">
    <source>
        <dbReference type="ARBA" id="ARBA00022475"/>
    </source>
</evidence>
<name>A0A7Y2LYD7_9MICO</name>
<dbReference type="PANTHER" id="PTHR43649">
    <property type="entry name" value="ARABINOSE-BINDING PROTEIN-RELATED"/>
    <property type="match status" value="1"/>
</dbReference>
<organism evidence="6 7">
    <name type="scientific">Microbacterium ulmi</name>
    <dbReference type="NCBI Taxonomy" id="179095"/>
    <lineage>
        <taxon>Bacteria</taxon>
        <taxon>Bacillati</taxon>
        <taxon>Actinomycetota</taxon>
        <taxon>Actinomycetes</taxon>
        <taxon>Micrococcales</taxon>
        <taxon>Microbacteriaceae</taxon>
        <taxon>Microbacterium</taxon>
    </lineage>
</organism>
<sequence length="439" mass="46778">MEHESRLRKAGRRAAAIAAISMLATGLAACGGGGGAGGEGDPENAALVMTIWGSENDTKTYQERADAYTADHPGVTVKVRNIPVENYDQQVDTMIAGGSSPDIILVDGSKTPGLASRGGILDLSPLIDEDGLVLSDTVDPGRVSGYQVDGKQYAVPDRGGNIVFYYNKTMFQSAGVPEPKAGWTWDEMVDAAEKTTIRDGGTTTQWGVSIDNWPNAVQSVTASFGASMFNDAVDAAAVDSPEYREALTEYNGLATDLKVSPTLQDYADFGQNVNRDALFAQGKTAMIWAGLWNIPEFVKQGIDFGIVPPPVAKQGEPTMMAFGTGLAVGARSKNQAAAWEVVRYMFTPDGQRPIVTNGQDVPSANELIPEWEAGLPGGISYAEVASVPEQIFSTVNPPQINEILKQWEQDLYPFFTSTESVDDATSLAAQHINGILGDD</sequence>
<evidence type="ECO:0000313" key="7">
    <source>
        <dbReference type="Proteomes" id="UP000543598"/>
    </source>
</evidence>
<comment type="caution">
    <text evidence="6">The sequence shown here is derived from an EMBL/GenBank/DDBJ whole genome shotgun (WGS) entry which is preliminary data.</text>
</comment>
<dbReference type="CDD" id="cd13585">
    <property type="entry name" value="PBP2_TMBP_like"/>
    <property type="match status" value="1"/>
</dbReference>
<protein>
    <submittedName>
        <fullName evidence="6">Sugar ABC transporter substrate-binding protein</fullName>
    </submittedName>
</protein>
<keyword evidence="4" id="KW-0564">Palmitate</keyword>
<gene>
    <name evidence="6" type="ORF">HLA99_04070</name>
</gene>